<proteinExistence type="predicted"/>
<dbReference type="RefSeq" id="WP_196395023.1">
    <property type="nucleotide sequence ID" value="NZ_JADNYM010000002.1"/>
</dbReference>
<comment type="caution">
    <text evidence="2">The sequence shown here is derived from an EMBL/GenBank/DDBJ whole genome shotgun (WGS) entry which is preliminary data.</text>
</comment>
<reference evidence="2 3" key="1">
    <citation type="submission" date="2020-11" db="EMBL/GenBank/DDBJ databases">
        <title>Arthrobacter antarcticus sp. nov., isolated from Antarctic Soil.</title>
        <authorList>
            <person name="Li J."/>
        </authorList>
    </citation>
    <scope>NUCLEOTIDE SEQUENCE [LARGE SCALE GENOMIC DNA]</scope>
    <source>
        <strain evidence="2 3">Z1-20</strain>
    </source>
</reference>
<evidence type="ECO:0000259" key="1">
    <source>
        <dbReference type="Pfam" id="PF11716"/>
    </source>
</evidence>
<dbReference type="NCBIfam" id="TIGR03083">
    <property type="entry name" value="maleylpyruvate isomerase family mycothiol-dependent enzyme"/>
    <property type="match status" value="1"/>
</dbReference>
<protein>
    <submittedName>
        <fullName evidence="2">TIGR03086 family protein</fullName>
    </submittedName>
</protein>
<dbReference type="SUPFAM" id="SSF109854">
    <property type="entry name" value="DinB/YfiT-like putative metalloenzymes"/>
    <property type="match status" value="1"/>
</dbReference>
<dbReference type="GO" id="GO:0046872">
    <property type="term" value="F:metal ion binding"/>
    <property type="evidence" value="ECO:0007669"/>
    <property type="project" value="InterPro"/>
</dbReference>
<dbReference type="Gene3D" id="1.20.120.450">
    <property type="entry name" value="dinb family like domain"/>
    <property type="match status" value="1"/>
</dbReference>
<evidence type="ECO:0000313" key="2">
    <source>
        <dbReference type="EMBL" id="MBG0738063.1"/>
    </source>
</evidence>
<evidence type="ECO:0000313" key="3">
    <source>
        <dbReference type="Proteomes" id="UP000655366"/>
    </source>
</evidence>
<dbReference type="Pfam" id="PF11716">
    <property type="entry name" value="MDMPI_N"/>
    <property type="match status" value="1"/>
</dbReference>
<dbReference type="AlphaFoldDB" id="A0A931CGR1"/>
<dbReference type="NCBIfam" id="TIGR03086">
    <property type="entry name" value="TIGR03086 family metal-binding protein"/>
    <property type="match status" value="1"/>
</dbReference>
<gene>
    <name evidence="2" type="ORF">IV500_01260</name>
</gene>
<name>A0A931CGR1_9MICC</name>
<dbReference type="InterPro" id="IPR034660">
    <property type="entry name" value="DinB/YfiT-like"/>
</dbReference>
<keyword evidence="3" id="KW-1185">Reference proteome</keyword>
<dbReference type="InterPro" id="IPR024344">
    <property type="entry name" value="MDMPI_metal-binding"/>
</dbReference>
<organism evidence="2 3">
    <name type="scientific">Arthrobacter terrae</name>
    <dbReference type="NCBI Taxonomy" id="2935737"/>
    <lineage>
        <taxon>Bacteria</taxon>
        <taxon>Bacillati</taxon>
        <taxon>Actinomycetota</taxon>
        <taxon>Actinomycetes</taxon>
        <taxon>Micrococcales</taxon>
        <taxon>Micrococcaceae</taxon>
        <taxon>Arthrobacter</taxon>
    </lineage>
</organism>
<feature type="domain" description="Mycothiol-dependent maleylpyruvate isomerase metal-binding" evidence="1">
    <location>
        <begin position="30"/>
        <end position="149"/>
    </location>
</feature>
<dbReference type="Proteomes" id="UP000655366">
    <property type="component" value="Unassembled WGS sequence"/>
</dbReference>
<dbReference type="InterPro" id="IPR017520">
    <property type="entry name" value="CHP03086"/>
</dbReference>
<sequence length="211" mass="23270">MPAIHHRQQTEHRQSTAQKVKDMESLQAYLQRAHAATAAVFDRLRDDQWALSTPCPAWDVRALANHMVGGYRLFVAASSGSDDDADFERDWLGNCPKEAYRTAAAEVLAAWRVPGVLDRPLSISIGVVPGRLGALIHLTEVVVHGIDLAVATTQEEFIDEELAQQLLNTMLELGTMERFRAPEIFGPEKSAPPTAPAHRHLMAFLGRPADC</sequence>
<dbReference type="EMBL" id="JADNYM010000002">
    <property type="protein sequence ID" value="MBG0738063.1"/>
    <property type="molecule type" value="Genomic_DNA"/>
</dbReference>
<accession>A0A931CGR1</accession>
<dbReference type="InterPro" id="IPR017517">
    <property type="entry name" value="Maleyloyr_isom"/>
</dbReference>